<keyword evidence="4" id="KW-0808">Transferase</keyword>
<dbReference type="SMART" id="SM00220">
    <property type="entry name" value="S_TKc"/>
    <property type="match status" value="1"/>
</dbReference>
<evidence type="ECO:0000259" key="5">
    <source>
        <dbReference type="PROSITE" id="PS50011"/>
    </source>
</evidence>
<dbReference type="Pfam" id="PF00069">
    <property type="entry name" value="Pkinase"/>
    <property type="match status" value="1"/>
</dbReference>
<evidence type="ECO:0000256" key="2">
    <source>
        <dbReference type="ARBA" id="ARBA00022840"/>
    </source>
</evidence>
<dbReference type="InterPro" id="IPR000719">
    <property type="entry name" value="Prot_kinase_dom"/>
</dbReference>
<dbReference type="Gene3D" id="1.10.510.10">
    <property type="entry name" value="Transferase(Phosphotransferase) domain 1"/>
    <property type="match status" value="2"/>
</dbReference>
<dbReference type="PROSITE" id="PS50011">
    <property type="entry name" value="PROTEIN_KINASE_DOM"/>
    <property type="match status" value="1"/>
</dbReference>
<name>A0A0N5AXB8_9BILA</name>
<keyword evidence="4" id="KW-0723">Serine/threonine-protein kinase</keyword>
<dbReference type="InterPro" id="IPR017441">
    <property type="entry name" value="Protein_kinase_ATP_BS"/>
</dbReference>
<evidence type="ECO:0000256" key="1">
    <source>
        <dbReference type="ARBA" id="ARBA00022741"/>
    </source>
</evidence>
<keyword evidence="1 3" id="KW-0547">Nucleotide-binding</keyword>
<feature type="domain" description="Protein kinase" evidence="5">
    <location>
        <begin position="1"/>
        <end position="204"/>
    </location>
</feature>
<dbReference type="SUPFAM" id="SSF56112">
    <property type="entry name" value="Protein kinase-like (PK-like)"/>
    <property type="match status" value="1"/>
</dbReference>
<accession>A0A0N5AXB8</accession>
<dbReference type="InterPro" id="IPR011009">
    <property type="entry name" value="Kinase-like_dom_sf"/>
</dbReference>
<dbReference type="PROSITE" id="PS00107">
    <property type="entry name" value="PROTEIN_KINASE_ATP"/>
    <property type="match status" value="1"/>
</dbReference>
<sequence length="204" mass="23431">MLKDSGQNYSRKMASNRNVLRQPNIFHRRGQLELQDFRFIQSLNYDDELYTTYEIQSLIGQGNFSSVFLVLRKSDGRKMAMKVAEALNYLHNRQIVHRDVKPENLLLTSEYSVKLTDFGLACSACQPLFCVCGTPSYIAPEILKQTGYGVSVDIWSLGIMLHLMLIGHLPFVCSSRHKLFQMILNADFSFTEAEWDEISPGKFY</sequence>
<keyword evidence="6" id="KW-1185">Reference proteome</keyword>
<dbReference type="STRING" id="451379.A0A0N5AXB8"/>
<dbReference type="WBParaSite" id="SMUV_0000959201-mRNA-1">
    <property type="protein sequence ID" value="SMUV_0000959201-mRNA-1"/>
    <property type="gene ID" value="SMUV_0000959201"/>
</dbReference>
<proteinExistence type="inferred from homology"/>
<evidence type="ECO:0000256" key="4">
    <source>
        <dbReference type="RuleBase" id="RU000304"/>
    </source>
</evidence>
<dbReference type="AlphaFoldDB" id="A0A0N5AXB8"/>
<dbReference type="PROSITE" id="PS00108">
    <property type="entry name" value="PROTEIN_KINASE_ST"/>
    <property type="match status" value="1"/>
</dbReference>
<evidence type="ECO:0000313" key="6">
    <source>
        <dbReference type="Proteomes" id="UP000046393"/>
    </source>
</evidence>
<evidence type="ECO:0000256" key="3">
    <source>
        <dbReference type="PROSITE-ProRule" id="PRU10141"/>
    </source>
</evidence>
<feature type="binding site" evidence="3">
    <location>
        <position position="82"/>
    </location>
    <ligand>
        <name>ATP</name>
        <dbReference type="ChEBI" id="CHEBI:30616"/>
    </ligand>
</feature>
<comment type="similarity">
    <text evidence="4">Belongs to the protein kinase superfamily.</text>
</comment>
<reference evidence="7" key="1">
    <citation type="submission" date="2017-02" db="UniProtKB">
        <authorList>
            <consortium name="WormBaseParasite"/>
        </authorList>
    </citation>
    <scope>IDENTIFICATION</scope>
</reference>
<dbReference type="PANTHER" id="PTHR24347">
    <property type="entry name" value="SERINE/THREONINE-PROTEIN KINASE"/>
    <property type="match status" value="1"/>
</dbReference>
<organism evidence="6 7">
    <name type="scientific">Syphacia muris</name>
    <dbReference type="NCBI Taxonomy" id="451379"/>
    <lineage>
        <taxon>Eukaryota</taxon>
        <taxon>Metazoa</taxon>
        <taxon>Ecdysozoa</taxon>
        <taxon>Nematoda</taxon>
        <taxon>Chromadorea</taxon>
        <taxon>Rhabditida</taxon>
        <taxon>Spirurina</taxon>
        <taxon>Oxyuridomorpha</taxon>
        <taxon>Oxyuroidea</taxon>
        <taxon>Oxyuridae</taxon>
        <taxon>Syphacia</taxon>
    </lineage>
</organism>
<dbReference type="Proteomes" id="UP000046393">
    <property type="component" value="Unplaced"/>
</dbReference>
<keyword evidence="2 3" id="KW-0067">ATP-binding</keyword>
<dbReference type="GO" id="GO:0004674">
    <property type="term" value="F:protein serine/threonine kinase activity"/>
    <property type="evidence" value="ECO:0007669"/>
    <property type="project" value="UniProtKB-KW"/>
</dbReference>
<evidence type="ECO:0000313" key="7">
    <source>
        <dbReference type="WBParaSite" id="SMUV_0000959201-mRNA-1"/>
    </source>
</evidence>
<dbReference type="GO" id="GO:0005524">
    <property type="term" value="F:ATP binding"/>
    <property type="evidence" value="ECO:0007669"/>
    <property type="project" value="UniProtKB-UniRule"/>
</dbReference>
<dbReference type="InterPro" id="IPR008271">
    <property type="entry name" value="Ser/Thr_kinase_AS"/>
</dbReference>
<protein>
    <submittedName>
        <fullName evidence="7">Protein kinase domain-containing protein</fullName>
    </submittedName>
</protein>
<keyword evidence="4" id="KW-0418">Kinase</keyword>